<dbReference type="PROSITE" id="PS51782">
    <property type="entry name" value="LYSM"/>
    <property type="match status" value="1"/>
</dbReference>
<keyword evidence="5" id="KW-1185">Reference proteome</keyword>
<dbReference type="InterPro" id="IPR018392">
    <property type="entry name" value="LysM"/>
</dbReference>
<evidence type="ECO:0000256" key="2">
    <source>
        <dbReference type="SAM" id="Phobius"/>
    </source>
</evidence>
<keyword evidence="2" id="KW-0812">Transmembrane</keyword>
<reference evidence="4 5" key="1">
    <citation type="submission" date="2021-04" db="EMBL/GenBank/DDBJ databases">
        <authorList>
            <person name="Pira H."/>
            <person name="Risdian C."/>
            <person name="Wink J."/>
        </authorList>
    </citation>
    <scope>NUCLEOTIDE SEQUENCE [LARGE SCALE GENOMIC DNA]</scope>
    <source>
        <strain evidence="4 5">WH53</strain>
    </source>
</reference>
<dbReference type="Gene3D" id="3.10.350.10">
    <property type="entry name" value="LysM domain"/>
    <property type="match status" value="1"/>
</dbReference>
<keyword evidence="2" id="KW-0472">Membrane</keyword>
<comment type="caution">
    <text evidence="4">The sequence shown here is derived from an EMBL/GenBank/DDBJ whole genome shotgun (WGS) entry which is preliminary data.</text>
</comment>
<sequence length="953" mass="101383">LRYVNNHKGQILTRTEEGHDRNDDHKAYLRTHHFYYVNGIGIGDVGDDGPTYTDYATQLAYNQGLMRKPDKTEPVFSADFDANFQAIGENYPAQSPGGYTVQQGDTLQTIALALWGDSSLWFMLADANGLQPQQLKDLKPGTFLTVPNKVTNIHNNSSTFRPYNAGVAIGDVSPTLPDMPPPPIKPAGGGCGGAAMVVMVVVAVVAAWAAMAAFSALSGAVSSMVGSAVTATTGSAVAGTAMGAAAGFGAGVIGAGITSQAITQAGAIAMGQQDGFHFSWKDVARDGLMAAASVGVEQWAGNSANAVANAKTTGESISTMQKVGNAVHASKGYMAAAKATARQLVSSAMDREHKFSWKSVAASAIGAELGGAVSSTIGSTVGADNWGTFASTLTESFVSSAVETKIFGNKFNFKNVAHQAVGQAIGASLTSTFDGWMNDDPRDQQAPQKASAQQHAHSTQSKSSGAVVNERGQGKLEQMDELYRQQLIDQEWADLNGEFLDNNSYPDGVSLELEGFNTSLPTKRGSSVFSENAFSQYYVMGDSPWAYRNNSLVDVGEQYIGLYKALGGNNQNEELISIINQQIDEGDPNSLVMRLISTPAFDDDRFSTATDFIQSASTPERITAFRRGLLYAANNIQEVLPRTFALATSKAPQLDPSGAIFLGLEASDVESLGVATLTGDIATGVASLSLYGGAAASTIQMSEIQKEVPVLELLGKVGLMSYKAVQSQLAQSREDMVTAGVGAATGGLGKVGVLIDFFASFGGIQQAYAGKGKISKSLLSTTANKSVVGVLKEELSSLINKGKVDSFGPRSTQVEFDRLHNSLNWKPSDVIEPTNPFQNMGATVSRRWELDSYLALKIGDRNLINDLPNIKKGDLINGWKVEKADLTNKRRSYKFEKGDEVIMYHPDGHPPMKGFPEPELGHIHLKKRGISTVTGKPGVYHVGKIHLESPSWF</sequence>
<proteinExistence type="predicted"/>
<protein>
    <submittedName>
        <fullName evidence="4">LysM peptidoglycan-binding domain-containing protein</fullName>
    </submittedName>
</protein>
<keyword evidence="2" id="KW-1133">Transmembrane helix</keyword>
<dbReference type="InterPro" id="IPR036779">
    <property type="entry name" value="LysM_dom_sf"/>
</dbReference>
<feature type="compositionally biased region" description="Polar residues" evidence="1">
    <location>
        <begin position="445"/>
        <end position="466"/>
    </location>
</feature>
<feature type="transmembrane region" description="Helical" evidence="2">
    <location>
        <begin position="194"/>
        <end position="217"/>
    </location>
</feature>
<evidence type="ECO:0000256" key="1">
    <source>
        <dbReference type="SAM" id="MobiDB-lite"/>
    </source>
</evidence>
<dbReference type="EMBL" id="JAGSOY010000149">
    <property type="protein sequence ID" value="MBU2714096.1"/>
    <property type="molecule type" value="Genomic_DNA"/>
</dbReference>
<accession>A0ABS5ZJ34</accession>
<gene>
    <name evidence="4" type="ORF">KCG35_23885</name>
</gene>
<feature type="non-terminal residue" evidence="4">
    <location>
        <position position="1"/>
    </location>
</feature>
<evidence type="ECO:0000313" key="4">
    <source>
        <dbReference type="EMBL" id="MBU2714096.1"/>
    </source>
</evidence>
<dbReference type="RefSeq" id="WP_215822367.1">
    <property type="nucleotide sequence ID" value="NZ_JAGSOY010000149.1"/>
</dbReference>
<name>A0ABS5ZJ34_9GAMM</name>
<dbReference type="Proteomes" id="UP000690515">
    <property type="component" value="Unassembled WGS sequence"/>
</dbReference>
<feature type="domain" description="LysM" evidence="3">
    <location>
        <begin position="97"/>
        <end position="146"/>
    </location>
</feature>
<dbReference type="Pfam" id="PF01476">
    <property type="entry name" value="LysM"/>
    <property type="match status" value="1"/>
</dbReference>
<evidence type="ECO:0000313" key="5">
    <source>
        <dbReference type="Proteomes" id="UP000690515"/>
    </source>
</evidence>
<organism evidence="4 5">
    <name type="scientific">Zooshikella harenae</name>
    <dbReference type="NCBI Taxonomy" id="2827238"/>
    <lineage>
        <taxon>Bacteria</taxon>
        <taxon>Pseudomonadati</taxon>
        <taxon>Pseudomonadota</taxon>
        <taxon>Gammaproteobacteria</taxon>
        <taxon>Oceanospirillales</taxon>
        <taxon>Zooshikellaceae</taxon>
        <taxon>Zooshikella</taxon>
    </lineage>
</organism>
<feature type="region of interest" description="Disordered" evidence="1">
    <location>
        <begin position="435"/>
        <end position="469"/>
    </location>
</feature>
<dbReference type="CDD" id="cd00118">
    <property type="entry name" value="LysM"/>
    <property type="match status" value="1"/>
</dbReference>
<evidence type="ECO:0000259" key="3">
    <source>
        <dbReference type="PROSITE" id="PS51782"/>
    </source>
</evidence>